<evidence type="ECO:0000313" key="3">
    <source>
        <dbReference type="Proteomes" id="UP001519311"/>
    </source>
</evidence>
<keyword evidence="3" id="KW-1185">Reference proteome</keyword>
<accession>A0ABS4VIF0</accession>
<organism evidence="2 3">
    <name type="scientific">Streptomyces clavifer</name>
    <dbReference type="NCBI Taxonomy" id="68188"/>
    <lineage>
        <taxon>Bacteria</taxon>
        <taxon>Bacillati</taxon>
        <taxon>Actinomycetota</taxon>
        <taxon>Actinomycetes</taxon>
        <taxon>Kitasatosporales</taxon>
        <taxon>Streptomycetaceae</taxon>
        <taxon>Streptomyces</taxon>
    </lineage>
</organism>
<name>A0ABS4VIF0_9ACTN</name>
<evidence type="ECO:0000256" key="1">
    <source>
        <dbReference type="SAM" id="MobiDB-lite"/>
    </source>
</evidence>
<dbReference type="Proteomes" id="UP001519311">
    <property type="component" value="Unassembled WGS sequence"/>
</dbReference>
<protein>
    <submittedName>
        <fullName evidence="2">Uncharacterized protein</fullName>
    </submittedName>
</protein>
<feature type="region of interest" description="Disordered" evidence="1">
    <location>
        <begin position="1"/>
        <end position="30"/>
    </location>
</feature>
<reference evidence="2 3" key="1">
    <citation type="submission" date="2021-03" db="EMBL/GenBank/DDBJ databases">
        <title>Sequencing the genomes of 1000 actinobacteria strains.</title>
        <authorList>
            <person name="Klenk H.-P."/>
        </authorList>
    </citation>
    <scope>NUCLEOTIDE SEQUENCE [LARGE SCALE GENOMIC DNA]</scope>
    <source>
        <strain evidence="2 3">DSM 40843</strain>
    </source>
</reference>
<sequence length="108" mass="10967">MSKSGSLAQVCADNPGGSLGTADAQAEGELDGADHAKVNRALAELGYAVVAEELPESDYDGPSRPALARSAAQLVASLLRHLLTITPTGIGRCRPGIRRSPPACTAAS</sequence>
<proteinExistence type="predicted"/>
<comment type="caution">
    <text evidence="2">The sequence shown here is derived from an EMBL/GenBank/DDBJ whole genome shotgun (WGS) entry which is preliminary data.</text>
</comment>
<dbReference type="EMBL" id="JAGINS010000002">
    <property type="protein sequence ID" value="MBP2363662.1"/>
    <property type="molecule type" value="Genomic_DNA"/>
</dbReference>
<gene>
    <name evidence="2" type="ORF">JOF59_006154</name>
</gene>
<evidence type="ECO:0000313" key="2">
    <source>
        <dbReference type="EMBL" id="MBP2363662.1"/>
    </source>
</evidence>
<dbReference type="RefSeq" id="WP_241191633.1">
    <property type="nucleotide sequence ID" value="NZ_JAGINS010000002.1"/>
</dbReference>